<dbReference type="InterPro" id="IPR011527">
    <property type="entry name" value="ABC1_TM_dom"/>
</dbReference>
<dbReference type="Gene3D" id="3.40.50.300">
    <property type="entry name" value="P-loop containing nucleotide triphosphate hydrolases"/>
    <property type="match status" value="1"/>
</dbReference>
<dbReference type="Pfam" id="PF00664">
    <property type="entry name" value="ABC_membrane"/>
    <property type="match status" value="1"/>
</dbReference>
<dbReference type="InterPro" id="IPR039421">
    <property type="entry name" value="Type_1_exporter"/>
</dbReference>
<proteinExistence type="inferred from homology"/>
<dbReference type="SUPFAM" id="SSF56524">
    <property type="entry name" value="Oxidoreductase molybdopterin-binding domain"/>
    <property type="match status" value="1"/>
</dbReference>
<evidence type="ECO:0000256" key="9">
    <source>
        <dbReference type="ARBA" id="ARBA00022840"/>
    </source>
</evidence>
<protein>
    <recommendedName>
        <fullName evidence="15">Iron-sulfur clusters transporter ATM1, mitochondrial</fullName>
    </recommendedName>
    <alternativeName>
        <fullName evidence="16">Iron-sulfur clusters transporter atm1, mitochondrial</fullName>
    </alternativeName>
</protein>
<dbReference type="FunFam" id="3.90.420.10:FF:000002">
    <property type="entry name" value="sulfite oxidase, mitochondrial"/>
    <property type="match status" value="1"/>
</dbReference>
<dbReference type="InterPro" id="IPR036640">
    <property type="entry name" value="ABC1_TM_sf"/>
</dbReference>
<dbReference type="SUPFAM" id="SSF52540">
    <property type="entry name" value="P-loop containing nucleoside triphosphate hydrolases"/>
    <property type="match status" value="1"/>
</dbReference>
<dbReference type="GO" id="GO:0006879">
    <property type="term" value="P:intracellular iron ion homeostasis"/>
    <property type="evidence" value="ECO:0007669"/>
    <property type="project" value="TreeGrafter"/>
</dbReference>
<dbReference type="Pfam" id="PF00174">
    <property type="entry name" value="Oxidored_molyb"/>
    <property type="match status" value="1"/>
</dbReference>
<dbReference type="EMBL" id="LK023324">
    <property type="protein sequence ID" value="CDS07532.1"/>
    <property type="molecule type" value="Genomic_DNA"/>
</dbReference>
<comment type="subunit">
    <text evidence="3">Homodimer.</text>
</comment>
<keyword evidence="9" id="KW-0067">ATP-binding</keyword>
<keyword evidence="12" id="KW-0560">Oxidoreductase</keyword>
<evidence type="ECO:0000256" key="12">
    <source>
        <dbReference type="ARBA" id="ARBA00023002"/>
    </source>
</evidence>
<dbReference type="GO" id="GO:0005524">
    <property type="term" value="F:ATP binding"/>
    <property type="evidence" value="ECO:0007669"/>
    <property type="project" value="UniProtKB-KW"/>
</dbReference>
<dbReference type="InterPro" id="IPR017871">
    <property type="entry name" value="ABC_transporter-like_CS"/>
</dbReference>
<keyword evidence="10" id="KW-1278">Translocase</keyword>
<feature type="transmembrane region" description="Helical" evidence="17">
    <location>
        <begin position="631"/>
        <end position="652"/>
    </location>
</feature>
<evidence type="ECO:0000256" key="13">
    <source>
        <dbReference type="ARBA" id="ARBA00023136"/>
    </source>
</evidence>
<evidence type="ECO:0000256" key="7">
    <source>
        <dbReference type="ARBA" id="ARBA00022723"/>
    </source>
</evidence>
<dbReference type="SUPFAM" id="SSF81296">
    <property type="entry name" value="E set domains"/>
    <property type="match status" value="1"/>
</dbReference>
<keyword evidence="11 17" id="KW-1133">Transmembrane helix</keyword>
<comment type="subcellular location">
    <subcellularLocation>
        <location evidence="2">Mitochondrion inner membrane</location>
        <topology evidence="2">Multi-pass membrane protein</topology>
    </subcellularLocation>
</comment>
<evidence type="ECO:0000256" key="15">
    <source>
        <dbReference type="ARBA" id="ARBA00039906"/>
    </source>
</evidence>
<gene>
    <name evidence="20" type="ORF">LRAMOSA01481</name>
</gene>
<evidence type="ECO:0000256" key="17">
    <source>
        <dbReference type="SAM" id="Phobius"/>
    </source>
</evidence>
<accession>A0A077WLV4</accession>
<dbReference type="PANTHER" id="PTHR24221">
    <property type="entry name" value="ATP-BINDING CASSETTE SUB-FAMILY B"/>
    <property type="match status" value="1"/>
</dbReference>
<evidence type="ECO:0000256" key="16">
    <source>
        <dbReference type="ARBA" id="ARBA00040792"/>
    </source>
</evidence>
<reference evidence="20" key="1">
    <citation type="journal article" date="2014" name="Genome Announc.">
        <title>De novo whole-genome sequence and genome annotation of Lichtheimia ramosa.</title>
        <authorList>
            <person name="Linde J."/>
            <person name="Schwartze V."/>
            <person name="Binder U."/>
            <person name="Lass-Florl C."/>
            <person name="Voigt K."/>
            <person name="Horn F."/>
        </authorList>
    </citation>
    <scope>NUCLEOTIDE SEQUENCE</scope>
    <source>
        <strain evidence="20">JMRC FSU:6197</strain>
    </source>
</reference>
<dbReference type="SMART" id="SM00382">
    <property type="entry name" value="AAA"/>
    <property type="match status" value="1"/>
</dbReference>
<dbReference type="CDD" id="cd18582">
    <property type="entry name" value="ABC_6TM_ATM1_ABCB7"/>
    <property type="match status" value="1"/>
</dbReference>
<dbReference type="FunFam" id="1.20.1560.10:FF:000004">
    <property type="entry name" value="ATP-binding cassette sub-family B member 7"/>
    <property type="match status" value="1"/>
</dbReference>
<evidence type="ECO:0000256" key="1">
    <source>
        <dbReference type="ARBA" id="ARBA00001924"/>
    </source>
</evidence>
<dbReference type="PROSITE" id="PS50929">
    <property type="entry name" value="ABC_TM1F"/>
    <property type="match status" value="1"/>
</dbReference>
<dbReference type="InterPro" id="IPR036374">
    <property type="entry name" value="OxRdtase_Mopterin-bd_sf"/>
</dbReference>
<evidence type="ECO:0000256" key="4">
    <source>
        <dbReference type="ARBA" id="ARBA00022448"/>
    </source>
</evidence>
<dbReference type="Pfam" id="PF03404">
    <property type="entry name" value="Mo-co_dimer"/>
    <property type="match status" value="1"/>
</dbReference>
<evidence type="ECO:0000256" key="10">
    <source>
        <dbReference type="ARBA" id="ARBA00022967"/>
    </source>
</evidence>
<dbReference type="Gene3D" id="2.60.40.650">
    <property type="match status" value="1"/>
</dbReference>
<evidence type="ECO:0000256" key="11">
    <source>
        <dbReference type="ARBA" id="ARBA00022989"/>
    </source>
</evidence>
<keyword evidence="6 17" id="KW-0812">Transmembrane</keyword>
<dbReference type="GO" id="GO:0140466">
    <property type="term" value="P:iron-sulfur cluster export from the mitochondrion"/>
    <property type="evidence" value="ECO:0007669"/>
    <property type="project" value="UniProtKB-ARBA"/>
</dbReference>
<dbReference type="OrthoDB" id="6500128at2759"/>
<comment type="cofactor">
    <cofactor evidence="1">
        <name>Mo-molybdopterin</name>
        <dbReference type="ChEBI" id="CHEBI:71302"/>
    </cofactor>
</comment>
<dbReference type="Pfam" id="PF00005">
    <property type="entry name" value="ABC_tran"/>
    <property type="match status" value="1"/>
</dbReference>
<feature type="transmembrane region" description="Helical" evidence="17">
    <location>
        <begin position="598"/>
        <end position="625"/>
    </location>
</feature>
<dbReference type="InterPro" id="IPR008335">
    <property type="entry name" value="Mopterin_OxRdtase_euk"/>
</dbReference>
<dbReference type="CDD" id="cd03253">
    <property type="entry name" value="ABCC_ATM1_transporter"/>
    <property type="match status" value="1"/>
</dbReference>
<dbReference type="GO" id="GO:0005743">
    <property type="term" value="C:mitochondrial inner membrane"/>
    <property type="evidence" value="ECO:0007669"/>
    <property type="project" value="UniProtKB-SubCell"/>
</dbReference>
<dbReference type="InterPro" id="IPR005066">
    <property type="entry name" value="MoCF_OxRdtse_dimer"/>
</dbReference>
<keyword evidence="13 17" id="KW-0472">Membrane</keyword>
<evidence type="ECO:0000256" key="8">
    <source>
        <dbReference type="ARBA" id="ARBA00022741"/>
    </source>
</evidence>
<sequence length="1054" mass="117976">MNEISYNNEPSRSNKALLVRKEQPYNAEPTPGDLVKHFITPEKYFFIRSHGPTPELDEATHRFHVEGVGVKDAPVSFSVQDLKEKFDQKNVTMAMQGNRREDLNRVKHTEGVIWGAGAVGNAVYTGCLLRDLLKAVGVDPSIGHNPSLHVAFESVQLTKDDEKPYGASVPLSKALDEYGDVLLAYEARIHMNGSPLARDHGYPIRVVIPGYIGARSVKYLQTIRIQDKESEAYHQQLDYKILPEHVENEKDAEKYWSKVPAIGEYNVQSFVCTPPDGMVDEKIEHETTSCQVQGYALSGGGRSIQRVDVSGDEGKTWVEAQLHTQPLEERDGAYTWSWTLWEATVKANKGIRIMSRAVDSAGNIQQENPVWNYRGVLNNAWRTMPSFTPCRTPFRPFLSQLNTTTPIRPTLQQQQQQTPLHQFSQRHFTTTRHVWQESKDKLKQVAKPAIEKTETKERNATDLAIIRQLMKYIWPKNDFGVKARVVIALSLLVGGKLLNVQVPFFFKDVIDSLGVTFPSDATLWAVCGATVIGYGLARLGASAFQELRNAVFAAVAQKAIRRVALNVFAHLHRLDLSFHLTRQTGGLNRAIDRGTKGISFLLSSMVFHVLPTALEISMVCGILAYKFGSTYAAVTFTTILAYTAFTVTTTAWRTQFRKQANAADNEAATRAVDSLINFEAVKYFNNEKYEAEQYDKPLQKYEKASLKVASSLAALNAGQNAIFSTALTVMMFLSAQGVINGTMTVGDVVMVNQLVFQLSMPLNFLGSVYRELRQSLIDMDTLFNLENQKAIIQDAPDAKDLIFKGGEIRFENVTFGYHPERPILKNVSFTVPAGDKAAFVGPSGCGKSTILRLLYRFYEPQSGNIYVDGQNIKDIRVDSLRRAIGVVPQDTTLFNNTIYYNVHYGRIDATQQEVYDAAKRAQVHDVIMSLPDKYETKVGERGLMLSGGEKQRVALARTILKKPKMLFLDEATSALDTHTEQSLLASFRSIIRETGMTSFHVAHRLKTIRDADTIFVLKDGNIIESGTHEGLIGMDNGIYKTMWETQENSDAYLD</sequence>
<evidence type="ECO:0000256" key="3">
    <source>
        <dbReference type="ARBA" id="ARBA00011738"/>
    </source>
</evidence>
<dbReference type="GO" id="GO:0030151">
    <property type="term" value="F:molybdenum ion binding"/>
    <property type="evidence" value="ECO:0007669"/>
    <property type="project" value="InterPro"/>
</dbReference>
<dbReference type="InterPro" id="IPR027417">
    <property type="entry name" value="P-loop_NTPase"/>
</dbReference>
<evidence type="ECO:0000256" key="6">
    <source>
        <dbReference type="ARBA" id="ARBA00022692"/>
    </source>
</evidence>
<dbReference type="GO" id="GO:0016887">
    <property type="term" value="F:ATP hydrolysis activity"/>
    <property type="evidence" value="ECO:0007669"/>
    <property type="project" value="InterPro"/>
</dbReference>
<comment type="similarity">
    <text evidence="14">Belongs to the ABC transporter superfamily. ABCB family. Heavy Metal importer (TC 3.A.1.210) subfamily.</text>
</comment>
<dbReference type="InterPro" id="IPR003439">
    <property type="entry name" value="ABC_transporter-like_ATP-bd"/>
</dbReference>
<dbReference type="PROSITE" id="PS50893">
    <property type="entry name" value="ABC_TRANSPORTER_2"/>
    <property type="match status" value="1"/>
</dbReference>
<name>A0A077WLV4_9FUNG</name>
<dbReference type="InterPro" id="IPR014756">
    <property type="entry name" value="Ig_E-set"/>
</dbReference>
<dbReference type="InterPro" id="IPR003593">
    <property type="entry name" value="AAA+_ATPase"/>
</dbReference>
<dbReference type="PANTHER" id="PTHR24221:SF402">
    <property type="entry name" value="IRON-SULFUR CLUSTERS TRANSPORTER ABCB7, MITOCHONDRIAL"/>
    <property type="match status" value="1"/>
</dbReference>
<keyword evidence="4" id="KW-0813">Transport</keyword>
<feature type="domain" description="ABC transmembrane type-1" evidence="19">
    <location>
        <begin position="486"/>
        <end position="774"/>
    </location>
</feature>
<dbReference type="FunFam" id="3.40.50.300:FF:000186">
    <property type="entry name" value="ATP-binding cassette sub-family B member 7, mitochondrial"/>
    <property type="match status" value="1"/>
</dbReference>
<evidence type="ECO:0000256" key="2">
    <source>
        <dbReference type="ARBA" id="ARBA00004448"/>
    </source>
</evidence>
<dbReference type="GO" id="GO:0016491">
    <property type="term" value="F:oxidoreductase activity"/>
    <property type="evidence" value="ECO:0007669"/>
    <property type="project" value="UniProtKB-KW"/>
</dbReference>
<dbReference type="SUPFAM" id="SSF90123">
    <property type="entry name" value="ABC transporter transmembrane region"/>
    <property type="match status" value="1"/>
</dbReference>
<dbReference type="Gene3D" id="3.90.420.10">
    <property type="entry name" value="Oxidoreductase, molybdopterin-binding domain"/>
    <property type="match status" value="1"/>
</dbReference>
<evidence type="ECO:0000259" key="19">
    <source>
        <dbReference type="PROSITE" id="PS50929"/>
    </source>
</evidence>
<keyword evidence="7" id="KW-0479">Metal-binding</keyword>
<dbReference type="PROSITE" id="PS00211">
    <property type="entry name" value="ABC_TRANSPORTER_1"/>
    <property type="match status" value="1"/>
</dbReference>
<dbReference type="PRINTS" id="PR00407">
    <property type="entry name" value="EUMOPTERIN"/>
</dbReference>
<evidence type="ECO:0000256" key="14">
    <source>
        <dbReference type="ARBA" id="ARBA00024363"/>
    </source>
</evidence>
<feature type="domain" description="ABC transporter" evidence="18">
    <location>
        <begin position="808"/>
        <end position="1044"/>
    </location>
</feature>
<dbReference type="Gene3D" id="1.20.1560.10">
    <property type="entry name" value="ABC transporter type 1, transmembrane domain"/>
    <property type="match status" value="1"/>
</dbReference>
<evidence type="ECO:0000313" key="20">
    <source>
        <dbReference type="EMBL" id="CDS07532.1"/>
    </source>
</evidence>
<organism evidence="20">
    <name type="scientific">Lichtheimia ramosa</name>
    <dbReference type="NCBI Taxonomy" id="688394"/>
    <lineage>
        <taxon>Eukaryota</taxon>
        <taxon>Fungi</taxon>
        <taxon>Fungi incertae sedis</taxon>
        <taxon>Mucoromycota</taxon>
        <taxon>Mucoromycotina</taxon>
        <taxon>Mucoromycetes</taxon>
        <taxon>Mucorales</taxon>
        <taxon>Lichtheimiaceae</taxon>
        <taxon>Lichtheimia</taxon>
    </lineage>
</organism>
<dbReference type="AlphaFoldDB" id="A0A077WLV4"/>
<keyword evidence="8" id="KW-0547">Nucleotide-binding</keyword>
<evidence type="ECO:0000256" key="5">
    <source>
        <dbReference type="ARBA" id="ARBA00022505"/>
    </source>
</evidence>
<evidence type="ECO:0000259" key="18">
    <source>
        <dbReference type="PROSITE" id="PS50893"/>
    </source>
</evidence>
<dbReference type="InterPro" id="IPR000572">
    <property type="entry name" value="OxRdtase_Mopterin-bd_dom"/>
</dbReference>
<dbReference type="GO" id="GO:0140359">
    <property type="term" value="F:ABC-type transporter activity"/>
    <property type="evidence" value="ECO:0007669"/>
    <property type="project" value="InterPro"/>
</dbReference>
<keyword evidence="5" id="KW-0500">Molybdenum</keyword>